<dbReference type="Pfam" id="PF00440">
    <property type="entry name" value="TetR_N"/>
    <property type="match status" value="1"/>
</dbReference>
<dbReference type="InterPro" id="IPR009057">
    <property type="entry name" value="Homeodomain-like_sf"/>
</dbReference>
<dbReference type="PANTHER" id="PTHR30055:SF175">
    <property type="entry name" value="HTH-TYPE TRANSCRIPTIONAL REPRESSOR KSTR2"/>
    <property type="match status" value="1"/>
</dbReference>
<feature type="DNA-binding region" description="H-T-H motif" evidence="5">
    <location>
        <begin position="34"/>
        <end position="53"/>
    </location>
</feature>
<feature type="domain" description="HTH tetR-type" evidence="6">
    <location>
        <begin position="11"/>
        <end position="71"/>
    </location>
</feature>
<dbReference type="PROSITE" id="PS01081">
    <property type="entry name" value="HTH_TETR_1"/>
    <property type="match status" value="1"/>
</dbReference>
<evidence type="ECO:0000256" key="4">
    <source>
        <dbReference type="ARBA" id="ARBA00023163"/>
    </source>
</evidence>
<dbReference type="Proteomes" id="UP000229498">
    <property type="component" value="Unassembled WGS sequence"/>
</dbReference>
<evidence type="ECO:0000256" key="2">
    <source>
        <dbReference type="ARBA" id="ARBA00023015"/>
    </source>
</evidence>
<keyword evidence="8" id="KW-1185">Reference proteome</keyword>
<name>A0A2M9FXZ5_9PROT</name>
<evidence type="ECO:0000313" key="7">
    <source>
        <dbReference type="EMBL" id="PJK28331.1"/>
    </source>
</evidence>
<dbReference type="Pfam" id="PF17932">
    <property type="entry name" value="TetR_C_24"/>
    <property type="match status" value="1"/>
</dbReference>
<keyword evidence="2" id="KW-0805">Transcription regulation</keyword>
<dbReference type="PRINTS" id="PR00455">
    <property type="entry name" value="HTHTETR"/>
</dbReference>
<proteinExistence type="predicted"/>
<keyword evidence="1" id="KW-0678">Repressor</keyword>
<dbReference type="PANTHER" id="PTHR30055">
    <property type="entry name" value="HTH-TYPE TRANSCRIPTIONAL REGULATOR RUTR"/>
    <property type="match status" value="1"/>
</dbReference>
<organism evidence="7 8">
    <name type="scientific">Minwuia thermotolerans</name>
    <dbReference type="NCBI Taxonomy" id="2056226"/>
    <lineage>
        <taxon>Bacteria</taxon>
        <taxon>Pseudomonadati</taxon>
        <taxon>Pseudomonadota</taxon>
        <taxon>Alphaproteobacteria</taxon>
        <taxon>Minwuiales</taxon>
        <taxon>Minwuiaceae</taxon>
        <taxon>Minwuia</taxon>
    </lineage>
</organism>
<evidence type="ECO:0000256" key="3">
    <source>
        <dbReference type="ARBA" id="ARBA00023125"/>
    </source>
</evidence>
<evidence type="ECO:0000256" key="1">
    <source>
        <dbReference type="ARBA" id="ARBA00022491"/>
    </source>
</evidence>
<reference evidence="7 8" key="1">
    <citation type="submission" date="2017-11" db="EMBL/GenBank/DDBJ databases">
        <title>Draft genome sequence of Rhizobiales bacterium SY3-13.</title>
        <authorList>
            <person name="Sun C."/>
        </authorList>
    </citation>
    <scope>NUCLEOTIDE SEQUENCE [LARGE SCALE GENOMIC DNA]</scope>
    <source>
        <strain evidence="7 8">SY3-13</strain>
    </source>
</reference>
<comment type="caution">
    <text evidence="7">The sequence shown here is derived from an EMBL/GenBank/DDBJ whole genome shotgun (WGS) entry which is preliminary data.</text>
</comment>
<dbReference type="InterPro" id="IPR036271">
    <property type="entry name" value="Tet_transcr_reg_TetR-rel_C_sf"/>
</dbReference>
<keyword evidence="3 5" id="KW-0238">DNA-binding</keyword>
<dbReference type="SUPFAM" id="SSF48498">
    <property type="entry name" value="Tetracyclin repressor-like, C-terminal domain"/>
    <property type="match status" value="1"/>
</dbReference>
<dbReference type="PROSITE" id="PS50977">
    <property type="entry name" value="HTH_TETR_2"/>
    <property type="match status" value="1"/>
</dbReference>
<dbReference type="InterPro" id="IPR001647">
    <property type="entry name" value="HTH_TetR"/>
</dbReference>
<dbReference type="InterPro" id="IPR041490">
    <property type="entry name" value="KstR2_TetR_C"/>
</dbReference>
<dbReference type="Gene3D" id="1.10.357.10">
    <property type="entry name" value="Tetracycline Repressor, domain 2"/>
    <property type="match status" value="1"/>
</dbReference>
<evidence type="ECO:0000313" key="8">
    <source>
        <dbReference type="Proteomes" id="UP000229498"/>
    </source>
</evidence>
<accession>A0A2M9FXZ5</accession>
<sequence>MRSAMREEIARLKRERILEEARQLFFERGYQGTTLDAVAKRLEVTKPFIYSHFENKAALLGEISERGTARSLEAITRAHDREGDPKMRLADAVEEFVQVLIDHRANVAVYFREQQYVPEESARKIDDMRAEFDTKLAALIQEGVDKGQFRVRDVGMATLALGGMISWMYTWHRPGGRLSDAEVRANMLELVMNMLRASCGA</sequence>
<evidence type="ECO:0000259" key="6">
    <source>
        <dbReference type="PROSITE" id="PS50977"/>
    </source>
</evidence>
<dbReference type="GO" id="GO:0000976">
    <property type="term" value="F:transcription cis-regulatory region binding"/>
    <property type="evidence" value="ECO:0007669"/>
    <property type="project" value="TreeGrafter"/>
</dbReference>
<dbReference type="InterPro" id="IPR023772">
    <property type="entry name" value="DNA-bd_HTH_TetR-type_CS"/>
</dbReference>
<dbReference type="SUPFAM" id="SSF46689">
    <property type="entry name" value="Homeodomain-like"/>
    <property type="match status" value="1"/>
</dbReference>
<dbReference type="EMBL" id="PHIG01000047">
    <property type="protein sequence ID" value="PJK28331.1"/>
    <property type="molecule type" value="Genomic_DNA"/>
</dbReference>
<dbReference type="Gene3D" id="1.10.10.60">
    <property type="entry name" value="Homeodomain-like"/>
    <property type="match status" value="1"/>
</dbReference>
<dbReference type="RefSeq" id="WP_109794778.1">
    <property type="nucleotide sequence ID" value="NZ_PHIG01000047.1"/>
</dbReference>
<dbReference type="OrthoDB" id="9779746at2"/>
<dbReference type="GO" id="GO:0003700">
    <property type="term" value="F:DNA-binding transcription factor activity"/>
    <property type="evidence" value="ECO:0007669"/>
    <property type="project" value="TreeGrafter"/>
</dbReference>
<keyword evidence="4" id="KW-0804">Transcription</keyword>
<evidence type="ECO:0000256" key="5">
    <source>
        <dbReference type="PROSITE-ProRule" id="PRU00335"/>
    </source>
</evidence>
<protein>
    <recommendedName>
        <fullName evidence="6">HTH tetR-type domain-containing protein</fullName>
    </recommendedName>
</protein>
<dbReference type="InterPro" id="IPR050109">
    <property type="entry name" value="HTH-type_TetR-like_transc_reg"/>
</dbReference>
<dbReference type="AlphaFoldDB" id="A0A2M9FXZ5"/>
<gene>
    <name evidence="7" type="ORF">CVT23_18355</name>
</gene>